<sequence length="118" mass="12696">MNKHWQRRQVGLTFLAVGAIFGLLFGCAYGPDGSKRGEVEVDSHTVEGTLVTLIVMSCDGDPKVDVAESDDEVRVSVISTTQKSGNGCQDPAQFELDNELGERPIIDEFNGAIITAPN</sequence>
<accession>A0AAU7DV41</accession>
<dbReference type="EMBL" id="CP146203">
    <property type="protein sequence ID" value="XBH20848.1"/>
    <property type="molecule type" value="Genomic_DNA"/>
</dbReference>
<proteinExistence type="predicted"/>
<protein>
    <submittedName>
        <fullName evidence="1">Uncharacterized protein</fullName>
    </submittedName>
</protein>
<name>A0AAU7DV41_9MICO</name>
<dbReference type="PROSITE" id="PS51257">
    <property type="entry name" value="PROKAR_LIPOPROTEIN"/>
    <property type="match status" value="1"/>
</dbReference>
<dbReference type="AlphaFoldDB" id="A0AAU7DV41"/>
<gene>
    <name evidence="1" type="ORF">V5R04_11535</name>
</gene>
<evidence type="ECO:0000313" key="1">
    <source>
        <dbReference type="EMBL" id="XBH20848.1"/>
    </source>
</evidence>
<organism evidence="1">
    <name type="scientific">Jonesiaceae bacterium BS-20</name>
    <dbReference type="NCBI Taxonomy" id="3120821"/>
    <lineage>
        <taxon>Bacteria</taxon>
        <taxon>Bacillati</taxon>
        <taxon>Actinomycetota</taxon>
        <taxon>Actinomycetes</taxon>
        <taxon>Micrococcales</taxon>
        <taxon>Jonesiaceae</taxon>
    </lineage>
</organism>
<reference evidence="1" key="1">
    <citation type="submission" date="2024-02" db="EMBL/GenBank/DDBJ databases">
        <title>Tomenella chthoni gen. nov. sp. nov., a member of the family Jonesiaceae isolated from bat guano.</title>
        <authorList>
            <person name="Miller S.L."/>
            <person name="King J."/>
            <person name="Sankaranarayanan K."/>
            <person name="Lawson P.A."/>
        </authorList>
    </citation>
    <scope>NUCLEOTIDE SEQUENCE</scope>
    <source>
        <strain evidence="1">BS-20</strain>
    </source>
</reference>